<dbReference type="InterPro" id="IPR005824">
    <property type="entry name" value="KOW"/>
</dbReference>
<comment type="function">
    <text evidence="5">One of two assembly initiator proteins, it binds directly to the 5'-end of the 23S rRNA, where it nucleates assembly of the 50S subunit.</text>
</comment>
<dbReference type="PANTHER" id="PTHR12903">
    <property type="entry name" value="MITOCHONDRIAL RIBOSOMAL PROTEIN L24"/>
    <property type="match status" value="1"/>
</dbReference>
<comment type="subunit">
    <text evidence="5">Part of the 50S ribosomal subunit.</text>
</comment>
<dbReference type="Gene3D" id="2.30.30.30">
    <property type="match status" value="1"/>
</dbReference>
<keyword evidence="5" id="KW-0699">rRNA-binding</keyword>
<sequence length="104" mass="11387">MANIKKGDTILMLSGKNKGKKGKVIKVNPEKMTLIVEGINVAKRHQKPMQKNPGGIIEKALPFAASKAILVCPRCGKPTRISVTKVEGKNMRSCLKCEEIMDKV</sequence>
<evidence type="ECO:0000256" key="2">
    <source>
        <dbReference type="ARBA" id="ARBA00022980"/>
    </source>
</evidence>
<evidence type="ECO:0000256" key="5">
    <source>
        <dbReference type="HAMAP-Rule" id="MF_01326"/>
    </source>
</evidence>
<feature type="domain" description="KOW" evidence="6">
    <location>
        <begin position="3"/>
        <end position="30"/>
    </location>
</feature>
<dbReference type="GO" id="GO:0006412">
    <property type="term" value="P:translation"/>
    <property type="evidence" value="ECO:0007669"/>
    <property type="project" value="UniProtKB-UniRule"/>
</dbReference>
<comment type="caution">
    <text evidence="7">The sequence shown here is derived from an EMBL/GenBank/DDBJ whole genome shotgun (WGS) entry which is preliminary data.</text>
</comment>
<dbReference type="InterPro" id="IPR014722">
    <property type="entry name" value="Rib_uL2_dom2"/>
</dbReference>
<dbReference type="GO" id="GO:1990904">
    <property type="term" value="C:ribonucleoprotein complex"/>
    <property type="evidence" value="ECO:0007669"/>
    <property type="project" value="UniProtKB-KW"/>
</dbReference>
<dbReference type="Pfam" id="PF17136">
    <property type="entry name" value="ribosomal_L24"/>
    <property type="match status" value="1"/>
</dbReference>
<dbReference type="GO" id="GO:0005840">
    <property type="term" value="C:ribosome"/>
    <property type="evidence" value="ECO:0007669"/>
    <property type="project" value="UniProtKB-KW"/>
</dbReference>
<dbReference type="Pfam" id="PF00467">
    <property type="entry name" value="KOW"/>
    <property type="match status" value="1"/>
</dbReference>
<protein>
    <recommendedName>
        <fullName evidence="4 5">Large ribosomal subunit protein uL24</fullName>
    </recommendedName>
</protein>
<evidence type="ECO:0000259" key="6">
    <source>
        <dbReference type="SMART" id="SM00739"/>
    </source>
</evidence>
<keyword evidence="2 5" id="KW-0689">Ribosomal protein</keyword>
<dbReference type="InterPro" id="IPR003256">
    <property type="entry name" value="Ribosomal_uL24"/>
</dbReference>
<dbReference type="GO" id="GO:0019843">
    <property type="term" value="F:rRNA binding"/>
    <property type="evidence" value="ECO:0007669"/>
    <property type="project" value="UniProtKB-UniRule"/>
</dbReference>
<dbReference type="InterPro" id="IPR041988">
    <property type="entry name" value="Ribosomal_uL24_KOW"/>
</dbReference>
<evidence type="ECO:0000256" key="4">
    <source>
        <dbReference type="ARBA" id="ARBA00035206"/>
    </source>
</evidence>
<gene>
    <name evidence="5" type="primary">rplX</name>
    <name evidence="7" type="ORF">A3K49_03225</name>
</gene>
<dbReference type="HAMAP" id="MF_01326_B">
    <property type="entry name" value="Ribosomal_uL24_B"/>
    <property type="match status" value="1"/>
</dbReference>
<dbReference type="SUPFAM" id="SSF50104">
    <property type="entry name" value="Translation proteins SH3-like domain"/>
    <property type="match status" value="1"/>
</dbReference>
<dbReference type="GO" id="GO:0003735">
    <property type="term" value="F:structural constituent of ribosome"/>
    <property type="evidence" value="ECO:0007669"/>
    <property type="project" value="InterPro"/>
</dbReference>
<dbReference type="AlphaFoldDB" id="A0A1F4T5Z3"/>
<dbReference type="Proteomes" id="UP000178602">
    <property type="component" value="Unassembled WGS sequence"/>
</dbReference>
<dbReference type="SMART" id="SM00739">
    <property type="entry name" value="KOW"/>
    <property type="match status" value="1"/>
</dbReference>
<organism evidence="7 8">
    <name type="scientific">candidate division WOR-1 bacterium RIFOXYC12_FULL_54_18</name>
    <dbReference type="NCBI Taxonomy" id="1802584"/>
    <lineage>
        <taxon>Bacteria</taxon>
        <taxon>Bacillati</taxon>
        <taxon>Saganbacteria</taxon>
    </lineage>
</organism>
<dbReference type="InterPro" id="IPR057264">
    <property type="entry name" value="Ribosomal_uL24_C"/>
</dbReference>
<evidence type="ECO:0000256" key="3">
    <source>
        <dbReference type="ARBA" id="ARBA00023274"/>
    </source>
</evidence>
<proteinExistence type="inferred from homology"/>
<evidence type="ECO:0000313" key="8">
    <source>
        <dbReference type="Proteomes" id="UP000178602"/>
    </source>
</evidence>
<evidence type="ECO:0000313" key="7">
    <source>
        <dbReference type="EMBL" id="OGC27996.1"/>
    </source>
</evidence>
<comment type="similarity">
    <text evidence="1 5">Belongs to the universal ribosomal protein uL24 family.</text>
</comment>
<keyword evidence="3 5" id="KW-0687">Ribonucleoprotein</keyword>
<reference evidence="7 8" key="1">
    <citation type="journal article" date="2016" name="Nat. Commun.">
        <title>Thousands of microbial genomes shed light on interconnected biogeochemical processes in an aquifer system.</title>
        <authorList>
            <person name="Anantharaman K."/>
            <person name="Brown C.T."/>
            <person name="Hug L.A."/>
            <person name="Sharon I."/>
            <person name="Castelle C.J."/>
            <person name="Probst A.J."/>
            <person name="Thomas B.C."/>
            <person name="Singh A."/>
            <person name="Wilkins M.J."/>
            <person name="Karaoz U."/>
            <person name="Brodie E.L."/>
            <person name="Williams K.H."/>
            <person name="Hubbard S.S."/>
            <person name="Banfield J.F."/>
        </authorList>
    </citation>
    <scope>NUCLEOTIDE SEQUENCE [LARGE SCALE GENOMIC DNA]</scope>
</reference>
<evidence type="ECO:0000256" key="1">
    <source>
        <dbReference type="ARBA" id="ARBA00010618"/>
    </source>
</evidence>
<dbReference type="EMBL" id="MEUG01000001">
    <property type="protein sequence ID" value="OGC27996.1"/>
    <property type="molecule type" value="Genomic_DNA"/>
</dbReference>
<keyword evidence="5" id="KW-0694">RNA-binding</keyword>
<dbReference type="CDD" id="cd06089">
    <property type="entry name" value="KOW_RPL26"/>
    <property type="match status" value="1"/>
</dbReference>
<accession>A0A1F4T5Z3</accession>
<dbReference type="InterPro" id="IPR008991">
    <property type="entry name" value="Translation_prot_SH3-like_sf"/>
</dbReference>
<comment type="function">
    <text evidence="5">One of the proteins that surrounds the polypeptide exit tunnel on the outside of the subunit.</text>
</comment>
<dbReference type="NCBIfam" id="TIGR01079">
    <property type="entry name" value="rplX_bact"/>
    <property type="match status" value="1"/>
</dbReference>
<name>A0A1F4T5Z3_UNCSA</name>